<feature type="compositionally biased region" description="Polar residues" evidence="1">
    <location>
        <begin position="229"/>
        <end position="238"/>
    </location>
</feature>
<keyword evidence="2" id="KW-0812">Transmembrane</keyword>
<evidence type="ECO:0000256" key="2">
    <source>
        <dbReference type="SAM" id="Phobius"/>
    </source>
</evidence>
<dbReference type="RefSeq" id="XP_025354027.1">
    <property type="nucleotide sequence ID" value="XM_025497824.1"/>
</dbReference>
<feature type="region of interest" description="Disordered" evidence="1">
    <location>
        <begin position="229"/>
        <end position="249"/>
    </location>
</feature>
<evidence type="ECO:0000313" key="3">
    <source>
        <dbReference type="EMBL" id="PWN33725.1"/>
    </source>
</evidence>
<protein>
    <submittedName>
        <fullName evidence="3">Uncharacterized protein</fullName>
    </submittedName>
</protein>
<dbReference type="InParanoid" id="A0A316VE37"/>
<dbReference type="AlphaFoldDB" id="A0A316VE37"/>
<feature type="transmembrane region" description="Helical" evidence="2">
    <location>
        <begin position="12"/>
        <end position="33"/>
    </location>
</feature>
<keyword evidence="2" id="KW-0472">Membrane</keyword>
<keyword evidence="2" id="KW-1133">Transmembrane helix</keyword>
<keyword evidence="4" id="KW-1185">Reference proteome</keyword>
<sequence>MERNRSSLRISIICYICLLAISFSHLICCASIAGPKDGPIASFDPYLIRRDDAVTATNEKVTLYRRAVEKTLAAAAKNVVSHVKSTKAITEAPKLAHQPSLSRSSSSVSRASHSLSRSNSIAHHAEASRGRSMARGNPTTARYHSEPPPGSRNLAHTSWRNIKLSKETKKNSAIAGGAAALGVVLGNVQFTTPSVDLNLVHHGGRKMSMNTQFGQGGISSNLNAGGTSINMNKMTRSRSFGGHGSEPEY</sequence>
<name>A0A316VE37_9BASI</name>
<reference evidence="3 4" key="1">
    <citation type="journal article" date="2018" name="Mol. Biol. Evol.">
        <title>Broad Genomic Sampling Reveals a Smut Pathogenic Ancestry of the Fungal Clade Ustilaginomycotina.</title>
        <authorList>
            <person name="Kijpornyongpan T."/>
            <person name="Mondo S.J."/>
            <person name="Barry K."/>
            <person name="Sandor L."/>
            <person name="Lee J."/>
            <person name="Lipzen A."/>
            <person name="Pangilinan J."/>
            <person name="LaButti K."/>
            <person name="Hainaut M."/>
            <person name="Henrissat B."/>
            <person name="Grigoriev I.V."/>
            <person name="Spatafora J.W."/>
            <person name="Aime M.C."/>
        </authorList>
    </citation>
    <scope>NUCLEOTIDE SEQUENCE [LARGE SCALE GENOMIC DNA]</scope>
    <source>
        <strain evidence="3 4">MCA 3882</strain>
    </source>
</reference>
<organism evidence="3 4">
    <name type="scientific">Meira miltonrushii</name>
    <dbReference type="NCBI Taxonomy" id="1280837"/>
    <lineage>
        <taxon>Eukaryota</taxon>
        <taxon>Fungi</taxon>
        <taxon>Dikarya</taxon>
        <taxon>Basidiomycota</taxon>
        <taxon>Ustilaginomycotina</taxon>
        <taxon>Exobasidiomycetes</taxon>
        <taxon>Exobasidiales</taxon>
        <taxon>Brachybasidiaceae</taxon>
        <taxon>Meira</taxon>
    </lineage>
</organism>
<feature type="region of interest" description="Disordered" evidence="1">
    <location>
        <begin position="91"/>
        <end position="157"/>
    </location>
</feature>
<feature type="compositionally biased region" description="Low complexity" evidence="1">
    <location>
        <begin position="95"/>
        <end position="122"/>
    </location>
</feature>
<accession>A0A316VE37</accession>
<evidence type="ECO:0000256" key="1">
    <source>
        <dbReference type="SAM" id="MobiDB-lite"/>
    </source>
</evidence>
<proteinExistence type="predicted"/>
<dbReference type="EMBL" id="KZ819604">
    <property type="protein sequence ID" value="PWN33725.1"/>
    <property type="molecule type" value="Genomic_DNA"/>
</dbReference>
<gene>
    <name evidence="3" type="ORF">FA14DRAFT_156409</name>
</gene>
<evidence type="ECO:0000313" key="4">
    <source>
        <dbReference type="Proteomes" id="UP000245771"/>
    </source>
</evidence>
<dbReference type="Proteomes" id="UP000245771">
    <property type="component" value="Unassembled WGS sequence"/>
</dbReference>
<dbReference type="GeneID" id="37019605"/>